<name>A0A239NAE0_9ACTN</name>
<dbReference type="Proteomes" id="UP000198282">
    <property type="component" value="Unassembled WGS sequence"/>
</dbReference>
<sequence length="413" mass="44883">MTEDAPTRSAGDPNTTDFDLRPERGHPADPPEAPRDDLSGATGRSDAGPDATTGPPPSPAADAEAPHGRCAWDGQPLPRSTGRRPRQYCSDACKTAASRARRKEQITAVTTAVTESGAVLAEARPLQEALRTLLDRFAEKVDLAESGALARISAAEAEAAEDRADAAIAREQAAAADRARISAERRMREAEQAQRLAEEREDNARADLERIGEKTRAEVLELGEKLGDAKKATELAEGVTADQANQLRALRTENRELQAARTALDDELAERGRQLQAAQNTSTRLRTQLSEHSDRAAALALQLATATADATTAREETLATHADLERVRQRHDEQTQHLRAELEAARQQAEARATELIRIQTLHEADQDLLAELRGQREDLKARHDALYAEVGKLRAEIDQLRARPAPGAAEPE</sequence>
<evidence type="ECO:0000256" key="2">
    <source>
        <dbReference type="SAM" id="MobiDB-lite"/>
    </source>
</evidence>
<keyword evidence="1" id="KW-0175">Coiled coil</keyword>
<feature type="coiled-coil region" evidence="1">
    <location>
        <begin position="240"/>
        <end position="295"/>
    </location>
</feature>
<keyword evidence="4" id="KW-1185">Reference proteome</keyword>
<dbReference type="AlphaFoldDB" id="A0A239NAE0"/>
<dbReference type="RefSeq" id="WP_089211781.1">
    <property type="nucleotide sequence ID" value="NZ_FZOD01000053.1"/>
</dbReference>
<protein>
    <submittedName>
        <fullName evidence="3">Uncharacterized protein</fullName>
    </submittedName>
</protein>
<evidence type="ECO:0000313" key="4">
    <source>
        <dbReference type="Proteomes" id="UP000198282"/>
    </source>
</evidence>
<feature type="compositionally biased region" description="Basic and acidic residues" evidence="2">
    <location>
        <begin position="18"/>
        <end position="38"/>
    </location>
</feature>
<feature type="coiled-coil region" evidence="1">
    <location>
        <begin position="328"/>
        <end position="404"/>
    </location>
</feature>
<organism evidence="3 4">
    <name type="scientific">Streptosporangium subroseum</name>
    <dbReference type="NCBI Taxonomy" id="106412"/>
    <lineage>
        <taxon>Bacteria</taxon>
        <taxon>Bacillati</taxon>
        <taxon>Actinomycetota</taxon>
        <taxon>Actinomycetes</taxon>
        <taxon>Streptosporangiales</taxon>
        <taxon>Streptosporangiaceae</taxon>
        <taxon>Streptosporangium</taxon>
    </lineage>
</organism>
<accession>A0A239NAE0</accession>
<proteinExistence type="predicted"/>
<gene>
    <name evidence="3" type="ORF">SAMN05216276_105356</name>
</gene>
<feature type="region of interest" description="Disordered" evidence="2">
    <location>
        <begin position="1"/>
        <end position="87"/>
    </location>
</feature>
<dbReference type="OrthoDB" id="10020975at2"/>
<evidence type="ECO:0000256" key="1">
    <source>
        <dbReference type="SAM" id="Coils"/>
    </source>
</evidence>
<evidence type="ECO:0000313" key="3">
    <source>
        <dbReference type="EMBL" id="SNT51462.1"/>
    </source>
</evidence>
<reference evidence="3 4" key="1">
    <citation type="submission" date="2017-06" db="EMBL/GenBank/DDBJ databases">
        <authorList>
            <person name="Kim H.J."/>
            <person name="Triplett B.A."/>
        </authorList>
    </citation>
    <scope>NUCLEOTIDE SEQUENCE [LARGE SCALE GENOMIC DNA]</scope>
    <source>
        <strain evidence="3 4">CGMCC 4.2132</strain>
    </source>
</reference>
<dbReference type="EMBL" id="FZOD01000053">
    <property type="protein sequence ID" value="SNT51462.1"/>
    <property type="molecule type" value="Genomic_DNA"/>
</dbReference>
<feature type="coiled-coil region" evidence="1">
    <location>
        <begin position="152"/>
        <end position="207"/>
    </location>
</feature>